<reference evidence="2" key="2">
    <citation type="journal article" date="2022" name="Microbiol. Resour. Announc.">
        <title>Metagenome Sequencing to Explore Phylogenomics of Terrestrial Cyanobacteria.</title>
        <authorList>
            <person name="Ward R.D."/>
            <person name="Stajich J.E."/>
            <person name="Johansen J.R."/>
            <person name="Huntemann M."/>
            <person name="Clum A."/>
            <person name="Foster B."/>
            <person name="Foster B."/>
            <person name="Roux S."/>
            <person name="Palaniappan K."/>
            <person name="Varghese N."/>
            <person name="Mukherjee S."/>
            <person name="Reddy T.B.K."/>
            <person name="Daum C."/>
            <person name="Copeland A."/>
            <person name="Chen I.A."/>
            <person name="Ivanova N.N."/>
            <person name="Kyrpides N.C."/>
            <person name="Shapiro N."/>
            <person name="Eloe-Fadrosh E.A."/>
            <person name="Pietrasiak N."/>
        </authorList>
    </citation>
    <scope>NUCLEOTIDE SEQUENCE</scope>
    <source>
        <strain evidence="2">JT2-VF2</strain>
    </source>
</reference>
<evidence type="ECO:0000256" key="1">
    <source>
        <dbReference type="SAM" id="Phobius"/>
    </source>
</evidence>
<sequence>MTQNNKSKQLRLLNIFGLMSATIIMTSTSVVAQGLEKPNVRLNVERKSGSCPTNVGLWWSLLPLEGGADHIVVADTRPIANYAKVSQSTKRLVEYEAPLLSKYASCVGTASMNMYSFQFRDGKVYFRVNLVSGDGYREIIHKQLATGRPYVFWKAAE</sequence>
<organism evidence="2 3">
    <name type="scientific">Mojavia pulchra JT2-VF2</name>
    <dbReference type="NCBI Taxonomy" id="287848"/>
    <lineage>
        <taxon>Bacteria</taxon>
        <taxon>Bacillati</taxon>
        <taxon>Cyanobacteriota</taxon>
        <taxon>Cyanophyceae</taxon>
        <taxon>Nostocales</taxon>
        <taxon>Nostocaceae</taxon>
    </lineage>
</organism>
<dbReference type="EMBL" id="JAHHHN010000036">
    <property type="protein sequence ID" value="MBW4565384.1"/>
    <property type="molecule type" value="Genomic_DNA"/>
</dbReference>
<evidence type="ECO:0000313" key="2">
    <source>
        <dbReference type="EMBL" id="MBW4565384.1"/>
    </source>
</evidence>
<keyword evidence="1" id="KW-1133">Transmembrane helix</keyword>
<proteinExistence type="predicted"/>
<reference evidence="2" key="1">
    <citation type="submission" date="2021-05" db="EMBL/GenBank/DDBJ databases">
        <authorList>
            <person name="Pietrasiak N."/>
            <person name="Ward R."/>
            <person name="Stajich J.E."/>
            <person name="Kurbessoian T."/>
        </authorList>
    </citation>
    <scope>NUCLEOTIDE SEQUENCE</scope>
    <source>
        <strain evidence="2">JT2-VF2</strain>
    </source>
</reference>
<dbReference type="AlphaFoldDB" id="A0A951UJK9"/>
<evidence type="ECO:0000313" key="3">
    <source>
        <dbReference type="Proteomes" id="UP000715781"/>
    </source>
</evidence>
<protein>
    <submittedName>
        <fullName evidence="2">Uncharacterized protein</fullName>
    </submittedName>
</protein>
<accession>A0A951UJK9</accession>
<comment type="caution">
    <text evidence="2">The sequence shown here is derived from an EMBL/GenBank/DDBJ whole genome shotgun (WGS) entry which is preliminary data.</text>
</comment>
<feature type="transmembrane region" description="Helical" evidence="1">
    <location>
        <begin position="12"/>
        <end position="32"/>
    </location>
</feature>
<keyword evidence="1" id="KW-0472">Membrane</keyword>
<gene>
    <name evidence="2" type="ORF">KME32_30735</name>
</gene>
<name>A0A951UJK9_9NOST</name>
<dbReference type="Proteomes" id="UP000715781">
    <property type="component" value="Unassembled WGS sequence"/>
</dbReference>
<keyword evidence="1" id="KW-0812">Transmembrane</keyword>